<dbReference type="Proteomes" id="UP001221757">
    <property type="component" value="Unassembled WGS sequence"/>
</dbReference>
<comment type="caution">
    <text evidence="1">The sequence shown here is derived from an EMBL/GenBank/DDBJ whole genome shotgun (WGS) entry which is preliminary data.</text>
</comment>
<dbReference type="EMBL" id="JARKIE010000082">
    <property type="protein sequence ID" value="KAJ7688017.1"/>
    <property type="molecule type" value="Genomic_DNA"/>
</dbReference>
<evidence type="ECO:0000313" key="2">
    <source>
        <dbReference type="Proteomes" id="UP001221757"/>
    </source>
</evidence>
<gene>
    <name evidence="1" type="ORF">B0H17DRAFT_1135861</name>
</gene>
<organism evidence="1 2">
    <name type="scientific">Mycena rosella</name>
    <name type="common">Pink bonnet</name>
    <name type="synonym">Agaricus rosellus</name>
    <dbReference type="NCBI Taxonomy" id="1033263"/>
    <lineage>
        <taxon>Eukaryota</taxon>
        <taxon>Fungi</taxon>
        <taxon>Dikarya</taxon>
        <taxon>Basidiomycota</taxon>
        <taxon>Agaricomycotina</taxon>
        <taxon>Agaricomycetes</taxon>
        <taxon>Agaricomycetidae</taxon>
        <taxon>Agaricales</taxon>
        <taxon>Marasmiineae</taxon>
        <taxon>Mycenaceae</taxon>
        <taxon>Mycena</taxon>
    </lineage>
</organism>
<reference evidence="1" key="1">
    <citation type="submission" date="2023-03" db="EMBL/GenBank/DDBJ databases">
        <title>Massive genome expansion in bonnet fungi (Mycena s.s.) driven by repeated elements and novel gene families across ecological guilds.</title>
        <authorList>
            <consortium name="Lawrence Berkeley National Laboratory"/>
            <person name="Harder C.B."/>
            <person name="Miyauchi S."/>
            <person name="Viragh M."/>
            <person name="Kuo A."/>
            <person name="Thoen E."/>
            <person name="Andreopoulos B."/>
            <person name="Lu D."/>
            <person name="Skrede I."/>
            <person name="Drula E."/>
            <person name="Henrissat B."/>
            <person name="Morin E."/>
            <person name="Kohler A."/>
            <person name="Barry K."/>
            <person name="LaButti K."/>
            <person name="Morin E."/>
            <person name="Salamov A."/>
            <person name="Lipzen A."/>
            <person name="Mereny Z."/>
            <person name="Hegedus B."/>
            <person name="Baldrian P."/>
            <person name="Stursova M."/>
            <person name="Weitz H."/>
            <person name="Taylor A."/>
            <person name="Grigoriev I.V."/>
            <person name="Nagy L.G."/>
            <person name="Martin F."/>
            <person name="Kauserud H."/>
        </authorList>
    </citation>
    <scope>NUCLEOTIDE SEQUENCE</scope>
    <source>
        <strain evidence="1">CBHHK067</strain>
    </source>
</reference>
<name>A0AAD7GGK9_MYCRO</name>
<accession>A0AAD7GGK9</accession>
<dbReference type="AlphaFoldDB" id="A0AAD7GGK9"/>
<sequence length="258" mass="29026">MDDTHQPSKPFYRAPNALLLQGKLSEAMQPLARHSVTLPRRQTHLDSRSPRRVLRRAIGRPRLVWHERRTTQTERVTVALIRVIFSFGALLCPGSEVERAWGRMYVTSAGRSIQETAAVCWYGYDTGTRRGTNGRGCESPRRRGGTLVPSLDQPESFDLRELGLDVIEEGLCRGCPENQQRTGHLLTSYWYEARCVGVLIPAARFALMSPLLVYSGRNHVHVFKDGYRRNVTGGRSKALAVGLLSERAKGESDRVAER</sequence>
<keyword evidence="2" id="KW-1185">Reference proteome</keyword>
<proteinExistence type="predicted"/>
<evidence type="ECO:0000313" key="1">
    <source>
        <dbReference type="EMBL" id="KAJ7688017.1"/>
    </source>
</evidence>
<protein>
    <submittedName>
        <fullName evidence="1">Uncharacterized protein</fullName>
    </submittedName>
</protein>